<feature type="region of interest" description="Disordered" evidence="2">
    <location>
        <begin position="338"/>
        <end position="532"/>
    </location>
</feature>
<dbReference type="PROSITE" id="PS50176">
    <property type="entry name" value="ARM_REPEAT"/>
    <property type="match status" value="4"/>
</dbReference>
<evidence type="ECO:0008006" key="5">
    <source>
        <dbReference type="Google" id="ProtNLM"/>
    </source>
</evidence>
<proteinExistence type="predicted"/>
<feature type="compositionally biased region" description="Polar residues" evidence="2">
    <location>
        <begin position="423"/>
        <end position="436"/>
    </location>
</feature>
<sequence length="1317" mass="146028">MGCTLSQAAEWTSVRGGSSGKLEYSQINQKILGTITEFLREYCSKNPDAKKITFKNALRWRTRLSPEDMKTYDKTENGARTSGVDHLMRPLAAIQSCQDGGYEFTVHSLYECTQIINTAGAEAVSEVRACLEANPDPMVNMLGERFSSSVIESDDSIFRYMEEIMNDPEKSQETEQKKMALKVALDFHNLDVKLLNDTLHKIAGEFRLTPQTVECEISLLHNIVGFDKQKCILECIRPTGVFKLVHDNGCRAPPWRQMYGDIAYYTIKILGTDSELSVTAATYGWFLNGGFNQKTGQMNFEKTGETYRDLTALLRANSSQFNTFLNSTDLANLMEPSQKACSPYGQHQPKGREQKTPAQTTEGRPEMNRLKEPSKKPTESNGKTQATNKHNLKEPAPTSNQPSKRWQIVGLRSSDDARKKTTEPSGDQTDGRNQAGQKRGRAQNRPESGKENMNVKIMQAESPNHSDVDWPIVDSNNSTEAKKTSRPSLRKNMLNSNAEPSEEGVVPGAVEEKAEEEIDKRAKKEEKSDIERMASTDIVESTTDVSAIQSKRTRHNNEMRLRQRYTDIITVERLKNRSLHRRVSSGNVDSPNELSSESESEEEEDIPERRTDANTDLPSEYWQIGKMVKYLKGGNQTSTIISLCALQDMPLKTEMCQLAVRDVGGIDILINLLETDEVRCKLGSLKILREITKNPQIRRAIADIGGLQPLVNLLRSPNRDLKCLSAEVIANVANFHRARRTVRQYGGIKRLVALLDCPSLNSTPMTNEVERDIEVARCGALALWSCSKSRKNKLAMKRAGVISLLARLLKSPHENMLIPVVGTLQECASEPTYRVAIRTEGMIEDLVKNLKRTNPELQMHCASTIYKCAEEPETRDLVRLYGGLEPLIVLLNNQENKELLAAATGAIWKCAISKENIKQFQKLGVIEKLVSLLNEQPEEMSNYLYVDSVSPRIQLVLRTEKVLVNVVGALGEMAKDPTNRVTIRKSGGIAPLVSLLTRTNQELLINTTKAVGKCAEEPESMSTIESLDGVRLLWSLLKNPNHEVQSSAAWAICPCIENVKDAGEMVRSFVGGLELIVSLLRSNDIDVLAAVCAAVSKIAVDEENLAVITDHGVVPLLSRLTCTKDDHLRCPLTDAIARCCTWGTNRIDFGRAGAVSPLVRYLHSPDPAVHRSTARALFQLSRDPSNCVAMHEAGAVKLLLQMVGSQDLELQNAAAGCISNIRRLSLANERAQLKRMQKSKTATQRKTGARTVIKPSSELQQNTKVDGGGGETAPALSKEKSQSEMSSKVGESTEDVLQNAEDPTTNPTSDVTDVLPE</sequence>
<feature type="compositionally biased region" description="Polar residues" evidence="2">
    <location>
        <begin position="1301"/>
        <end position="1311"/>
    </location>
</feature>
<evidence type="ECO:0000256" key="1">
    <source>
        <dbReference type="PROSITE-ProRule" id="PRU00259"/>
    </source>
</evidence>
<evidence type="ECO:0000313" key="3">
    <source>
        <dbReference type="EMBL" id="KAF5402049.1"/>
    </source>
</evidence>
<feature type="region of interest" description="Disordered" evidence="2">
    <location>
        <begin position="580"/>
        <end position="615"/>
    </location>
</feature>
<comment type="caution">
    <text evidence="3">The sequence shown here is derived from an EMBL/GenBank/DDBJ whole genome shotgun (WGS) entry which is preliminary data.</text>
</comment>
<feature type="repeat" description="ARM" evidence="1">
    <location>
        <begin position="1153"/>
        <end position="1195"/>
    </location>
</feature>
<feature type="repeat" description="ARM" evidence="1">
    <location>
        <begin position="882"/>
        <end position="916"/>
    </location>
</feature>
<dbReference type="SUPFAM" id="SSF48371">
    <property type="entry name" value="ARM repeat"/>
    <property type="match status" value="2"/>
</dbReference>
<name>A0A8J4TC74_9TREM</name>
<evidence type="ECO:0000313" key="4">
    <source>
        <dbReference type="Proteomes" id="UP000748531"/>
    </source>
</evidence>
<dbReference type="EMBL" id="LUCH01002063">
    <property type="protein sequence ID" value="KAF5402049.1"/>
    <property type="molecule type" value="Genomic_DNA"/>
</dbReference>
<feature type="compositionally biased region" description="Polar residues" evidence="2">
    <location>
        <begin position="379"/>
        <end position="389"/>
    </location>
</feature>
<dbReference type="SMART" id="SM00185">
    <property type="entry name" value="ARM"/>
    <property type="match status" value="12"/>
</dbReference>
<protein>
    <recommendedName>
        <fullName evidence="5">Armadillo repeat-containing protein 4</fullName>
    </recommendedName>
</protein>
<dbReference type="InterPro" id="IPR016024">
    <property type="entry name" value="ARM-type_fold"/>
</dbReference>
<dbReference type="Gene3D" id="1.25.10.10">
    <property type="entry name" value="Leucine-rich Repeat Variant"/>
    <property type="match status" value="3"/>
</dbReference>
<dbReference type="Pfam" id="PF00514">
    <property type="entry name" value="Arm"/>
    <property type="match status" value="2"/>
</dbReference>
<dbReference type="PANTHER" id="PTHR46241">
    <property type="entry name" value="ARMADILLO REPEAT-CONTAINING PROTEIN 4 ARMC4"/>
    <property type="match status" value="1"/>
</dbReference>
<feature type="compositionally biased region" description="Basic and acidic residues" evidence="2">
    <location>
        <begin position="363"/>
        <end position="378"/>
    </location>
</feature>
<dbReference type="InterPro" id="IPR000225">
    <property type="entry name" value="Armadillo"/>
</dbReference>
<feature type="repeat" description="ARM" evidence="1">
    <location>
        <begin position="1071"/>
        <end position="1113"/>
    </location>
</feature>
<feature type="repeat" description="ARM" evidence="1">
    <location>
        <begin position="705"/>
        <end position="747"/>
    </location>
</feature>
<feature type="region of interest" description="Disordered" evidence="2">
    <location>
        <begin position="1235"/>
        <end position="1317"/>
    </location>
</feature>
<dbReference type="InterPro" id="IPR011989">
    <property type="entry name" value="ARM-like"/>
</dbReference>
<gene>
    <name evidence="3" type="ORF">PHET_04287</name>
</gene>
<keyword evidence="4" id="KW-1185">Reference proteome</keyword>
<feature type="compositionally biased region" description="Basic and acidic residues" evidence="2">
    <location>
        <begin position="413"/>
        <end position="422"/>
    </location>
</feature>
<dbReference type="OrthoDB" id="1683831at2759"/>
<reference evidence="3" key="1">
    <citation type="submission" date="2019-05" db="EMBL/GenBank/DDBJ databases">
        <title>Annotation for the trematode Paragonimus heterotremus.</title>
        <authorList>
            <person name="Choi Y.-J."/>
        </authorList>
    </citation>
    <scope>NUCLEOTIDE SEQUENCE</scope>
    <source>
        <strain evidence="3">LC</strain>
    </source>
</reference>
<evidence type="ECO:0000256" key="2">
    <source>
        <dbReference type="SAM" id="MobiDB-lite"/>
    </source>
</evidence>
<feature type="compositionally biased region" description="Basic and acidic residues" evidence="2">
    <location>
        <begin position="518"/>
        <end position="532"/>
    </location>
</feature>
<organism evidence="3 4">
    <name type="scientific">Paragonimus heterotremus</name>
    <dbReference type="NCBI Taxonomy" id="100268"/>
    <lineage>
        <taxon>Eukaryota</taxon>
        <taxon>Metazoa</taxon>
        <taxon>Spiralia</taxon>
        <taxon>Lophotrochozoa</taxon>
        <taxon>Platyhelminthes</taxon>
        <taxon>Trematoda</taxon>
        <taxon>Digenea</taxon>
        <taxon>Plagiorchiida</taxon>
        <taxon>Troglotremata</taxon>
        <taxon>Troglotrematidae</taxon>
        <taxon>Paragonimus</taxon>
    </lineage>
</organism>
<feature type="compositionally biased region" description="Acidic residues" evidence="2">
    <location>
        <begin position="596"/>
        <end position="606"/>
    </location>
</feature>
<dbReference type="Proteomes" id="UP000748531">
    <property type="component" value="Unassembled WGS sequence"/>
</dbReference>
<dbReference type="PANTHER" id="PTHR46241:SF1">
    <property type="entry name" value="OUTER DYNEIN ARM-DOCKING COMPLEX SUBUNIT 2"/>
    <property type="match status" value="1"/>
</dbReference>
<accession>A0A8J4TC74</accession>